<dbReference type="Gene3D" id="3.30.70.360">
    <property type="match status" value="1"/>
</dbReference>
<dbReference type="Proteomes" id="UP000662466">
    <property type="component" value="Unassembled WGS sequence"/>
</dbReference>
<feature type="transmembrane region" description="Helical" evidence="8">
    <location>
        <begin position="327"/>
        <end position="347"/>
    </location>
</feature>
<feature type="transmembrane region" description="Helical" evidence="8">
    <location>
        <begin position="517"/>
        <end position="538"/>
    </location>
</feature>
<dbReference type="AlphaFoldDB" id="A0A8H6PU63"/>
<dbReference type="Pfam" id="PF01490">
    <property type="entry name" value="Aa_trans"/>
    <property type="match status" value="1"/>
</dbReference>
<evidence type="ECO:0000259" key="10">
    <source>
        <dbReference type="Pfam" id="PF07687"/>
    </source>
</evidence>
<feature type="transmembrane region" description="Helical" evidence="8">
    <location>
        <begin position="217"/>
        <end position="238"/>
    </location>
</feature>
<keyword evidence="4" id="KW-0378">Hydrolase</keyword>
<dbReference type="Pfam" id="PF07687">
    <property type="entry name" value="M20_dimer"/>
    <property type="match status" value="1"/>
</dbReference>
<name>A0A8H6PU63_9EURO</name>
<feature type="transmembrane region" description="Helical" evidence="8">
    <location>
        <begin position="302"/>
        <end position="320"/>
    </location>
</feature>
<dbReference type="InterPro" id="IPR011650">
    <property type="entry name" value="Peptidase_M20_dimer"/>
</dbReference>
<protein>
    <recommendedName>
        <fullName evidence="13">Amino acid transporter</fullName>
    </recommendedName>
</protein>
<organism evidence="11 12">
    <name type="scientific">Aspergillus hiratsukae</name>
    <dbReference type="NCBI Taxonomy" id="1194566"/>
    <lineage>
        <taxon>Eukaryota</taxon>
        <taxon>Fungi</taxon>
        <taxon>Dikarya</taxon>
        <taxon>Ascomycota</taxon>
        <taxon>Pezizomycotina</taxon>
        <taxon>Eurotiomycetes</taxon>
        <taxon>Eurotiomycetidae</taxon>
        <taxon>Eurotiales</taxon>
        <taxon>Aspergillaceae</taxon>
        <taxon>Aspergillus</taxon>
        <taxon>Aspergillus subgen. Fumigati</taxon>
    </lineage>
</organism>
<evidence type="ECO:0000313" key="11">
    <source>
        <dbReference type="EMBL" id="KAF7160344.1"/>
    </source>
</evidence>
<evidence type="ECO:0000256" key="7">
    <source>
        <dbReference type="SAM" id="MobiDB-lite"/>
    </source>
</evidence>
<reference evidence="11" key="1">
    <citation type="submission" date="2020-06" db="EMBL/GenBank/DDBJ databases">
        <title>Draft genome sequences of strains closely related to Aspergillus parafelis and Aspergillus hiratsukae.</title>
        <authorList>
            <person name="Dos Santos R.A.C."/>
            <person name="Rivero-Menendez O."/>
            <person name="Steenwyk J.L."/>
            <person name="Mead M.E."/>
            <person name="Goldman G.H."/>
            <person name="Alastruey-Izquierdo A."/>
            <person name="Rokas A."/>
        </authorList>
    </citation>
    <scope>NUCLEOTIDE SEQUENCE</scope>
    <source>
        <strain evidence="11">CNM-CM6106</strain>
    </source>
</reference>
<comment type="similarity">
    <text evidence="2">Belongs to the peptidase M20A family.</text>
</comment>
<evidence type="ECO:0008006" key="13">
    <source>
        <dbReference type="Google" id="ProtNLM"/>
    </source>
</evidence>
<evidence type="ECO:0000259" key="9">
    <source>
        <dbReference type="Pfam" id="PF01490"/>
    </source>
</evidence>
<evidence type="ECO:0000313" key="12">
    <source>
        <dbReference type="Proteomes" id="UP000662466"/>
    </source>
</evidence>
<feature type="domain" description="Amino acid transporter transmembrane" evidence="9">
    <location>
        <begin position="186"/>
        <end position="570"/>
    </location>
</feature>
<feature type="compositionally biased region" description="Low complexity" evidence="7">
    <location>
        <begin position="36"/>
        <end position="59"/>
    </location>
</feature>
<dbReference type="GO" id="GO:0016813">
    <property type="term" value="F:hydrolase activity, acting on carbon-nitrogen (but not peptide) bonds, in linear amidines"/>
    <property type="evidence" value="ECO:0007669"/>
    <property type="project" value="InterPro"/>
</dbReference>
<gene>
    <name evidence="11" type="ORF">CNMCM6106_007785</name>
</gene>
<keyword evidence="6 8" id="KW-0472">Membrane</keyword>
<dbReference type="EMBL" id="JACBAF010002262">
    <property type="protein sequence ID" value="KAF7160344.1"/>
    <property type="molecule type" value="Genomic_DNA"/>
</dbReference>
<feature type="transmembrane region" description="Helical" evidence="8">
    <location>
        <begin position="550"/>
        <end position="568"/>
    </location>
</feature>
<dbReference type="InterPro" id="IPR002933">
    <property type="entry name" value="Peptidase_M20"/>
</dbReference>
<feature type="transmembrane region" description="Helical" evidence="8">
    <location>
        <begin position="493"/>
        <end position="511"/>
    </location>
</feature>
<dbReference type="SUPFAM" id="SSF55031">
    <property type="entry name" value="Bacterial exopeptidase dimerisation domain"/>
    <property type="match status" value="1"/>
</dbReference>
<proteinExistence type="inferred from homology"/>
<feature type="transmembrane region" description="Helical" evidence="8">
    <location>
        <begin position="371"/>
        <end position="392"/>
    </location>
</feature>
<sequence length="999" mass="108855">MADPSPSLPTVRDDQREAEILSQHLHPQFTGSLPDESPLQARAAAEASSSSDPPEQQSSLKLLGGDVHRDLYRLEAKAKQALQERRAKSFSFPVRPPDDEIEEGVAAMEPGSFRRHFVQQKKGWNSSAFVAPSFLDFLDLYGSFAGEDLAETEDESAITEDLEHEPERRPLLGRRRTTRVARPGDASRVKTFFTLLKAFIGTGIIFLPKAFRNGGILFSSVALVTVAAVTSLCFHLLLECRKGHGGGYGDIGERIAGPRFRSLILASITISQLGFVCTGIIFTADNVRAVLSAVAKDSDNVLSTNILIALQLAVLVPLAFIRNISKLGPAALLADIFILMGLAYIYYYDIATIASRHGLAPSVELFDPKSFTLTIGSCIFTFEGIGLILPIQSSMKHPEKFDRLLYTVMIIITVLFTAVGALSYGAFGSDTKIEVINNLPQGDKFVNAMQFLYAMAILIGIPVQLFPAVRIIEGKLFGQVSGKRDPGIKWKKNVFRTLIVLACAVMSAVGAADLDKFVSLIGSFACVPLVYIYPAYLHWKAVADSPLAKFGDLTMVVLGFIFMIYTTLSTVSWGAAHPYGENPTDTGMARLTLDDNDARVRRWFAAEVEKLGCSLSIDQMGNMFARQKGKLQTSAPMIAMGSHLDTQPRGGRYDGILGIMAALEVLRTMKENGFQTNHDVGIVNWTKCDPAPWRLLVLLLTDRSEEGARFPKSMCSSGVWAGAIPIGKAWDLRDVNDSKVTLRSELERHGFLGQIECSHSAYPLTAHFELHIEQGPILQETGRSIGVVQGAQGYRWFTFTVKGRDAHTGTTPLSARQDPLLAASRMIAASNGIAQKHNALASTGIFRIPSNASTNTIASEVSFTLDIRHPQDSVVHAVQEECLQAFSAIAAQDGKGVSFDWTLDTDSPAVKFDQGCLESIQAAADHLVGPDQWMNLTSGAGHDTVYTSRHCPSAMIFVPCRDGVSHHPTEYCSPEHCALGAQTLLEAVVHYDQTKVQNA</sequence>
<comment type="subcellular location">
    <subcellularLocation>
        <location evidence="1">Membrane</location>
    </subcellularLocation>
</comment>
<dbReference type="Pfam" id="PF01546">
    <property type="entry name" value="Peptidase_M20"/>
    <property type="match status" value="1"/>
</dbReference>
<feature type="region of interest" description="Disordered" evidence="7">
    <location>
        <begin position="1"/>
        <end position="62"/>
    </location>
</feature>
<dbReference type="InterPro" id="IPR036264">
    <property type="entry name" value="Bact_exopeptidase_dim_dom"/>
</dbReference>
<keyword evidence="5 8" id="KW-1133">Transmembrane helix</keyword>
<feature type="transmembrane region" description="Helical" evidence="8">
    <location>
        <begin position="263"/>
        <end position="282"/>
    </location>
</feature>
<feature type="transmembrane region" description="Helical" evidence="8">
    <location>
        <begin position="451"/>
        <end position="472"/>
    </location>
</feature>
<dbReference type="InterPro" id="IPR013057">
    <property type="entry name" value="AA_transpt_TM"/>
</dbReference>
<feature type="transmembrane region" description="Helical" evidence="8">
    <location>
        <begin position="404"/>
        <end position="427"/>
    </location>
</feature>
<evidence type="ECO:0000256" key="1">
    <source>
        <dbReference type="ARBA" id="ARBA00004370"/>
    </source>
</evidence>
<dbReference type="PANTHER" id="PTHR32494:SF20">
    <property type="entry name" value="PEPTIDASE M20 DIMERISATION DOMAIN-CONTAINING PROTEIN"/>
    <property type="match status" value="1"/>
</dbReference>
<dbReference type="CDD" id="cd03884">
    <property type="entry name" value="M20_bAS"/>
    <property type="match status" value="1"/>
</dbReference>
<evidence type="ECO:0000256" key="4">
    <source>
        <dbReference type="ARBA" id="ARBA00022801"/>
    </source>
</evidence>
<dbReference type="PANTHER" id="PTHR32494">
    <property type="entry name" value="ALLANTOATE DEIMINASE-RELATED"/>
    <property type="match status" value="1"/>
</dbReference>
<dbReference type="InterPro" id="IPR010158">
    <property type="entry name" value="Amidase_Cbmase"/>
</dbReference>
<dbReference type="SUPFAM" id="SSF53187">
    <property type="entry name" value="Zn-dependent exopeptidases"/>
    <property type="match status" value="1"/>
</dbReference>
<dbReference type="NCBIfam" id="TIGR01879">
    <property type="entry name" value="hydantase"/>
    <property type="match status" value="1"/>
</dbReference>
<evidence type="ECO:0000256" key="6">
    <source>
        <dbReference type="ARBA" id="ARBA00023136"/>
    </source>
</evidence>
<evidence type="ECO:0000256" key="2">
    <source>
        <dbReference type="ARBA" id="ARBA00006247"/>
    </source>
</evidence>
<feature type="domain" description="Peptidase M20 dimerisation" evidence="10">
    <location>
        <begin position="791"/>
        <end position="892"/>
    </location>
</feature>
<comment type="caution">
    <text evidence="11">The sequence shown here is derived from an EMBL/GenBank/DDBJ whole genome shotgun (WGS) entry which is preliminary data.</text>
</comment>
<dbReference type="GO" id="GO:0016020">
    <property type="term" value="C:membrane"/>
    <property type="evidence" value="ECO:0007669"/>
    <property type="project" value="UniProtKB-SubCell"/>
</dbReference>
<dbReference type="Gene3D" id="3.40.630.10">
    <property type="entry name" value="Zn peptidases"/>
    <property type="match status" value="1"/>
</dbReference>
<evidence type="ECO:0000256" key="5">
    <source>
        <dbReference type="ARBA" id="ARBA00022989"/>
    </source>
</evidence>
<evidence type="ECO:0000256" key="8">
    <source>
        <dbReference type="SAM" id="Phobius"/>
    </source>
</evidence>
<evidence type="ECO:0000256" key="3">
    <source>
        <dbReference type="ARBA" id="ARBA00022692"/>
    </source>
</evidence>
<keyword evidence="3 8" id="KW-0812">Transmembrane</keyword>
<accession>A0A8H6PU63</accession>